<protein>
    <submittedName>
        <fullName evidence="1">Uncharacterized protein</fullName>
    </submittedName>
</protein>
<dbReference type="AlphaFoldDB" id="A0A7G9Z8D9"/>
<dbReference type="EMBL" id="MT631658">
    <property type="protein sequence ID" value="QNO56523.1"/>
    <property type="molecule type" value="Genomic_DNA"/>
</dbReference>
<reference evidence="1" key="1">
    <citation type="submission" date="2020-06" db="EMBL/GenBank/DDBJ databases">
        <title>Unique genomic features of the anaerobic methanotrophic archaea.</title>
        <authorList>
            <person name="Chadwick G.L."/>
            <person name="Skennerton C.T."/>
            <person name="Laso-Perez R."/>
            <person name="Leu A.O."/>
            <person name="Speth D.R."/>
            <person name="Yu H."/>
            <person name="Morgan-Lang C."/>
            <person name="Hatzenpichler R."/>
            <person name="Goudeau D."/>
            <person name="Malmstrom R."/>
            <person name="Brazelton W.J."/>
            <person name="Woyke T."/>
            <person name="Hallam S.J."/>
            <person name="Tyson G.W."/>
            <person name="Wegener G."/>
            <person name="Boetius A."/>
            <person name="Orphan V."/>
        </authorList>
    </citation>
    <scope>NUCLEOTIDE SEQUENCE</scope>
</reference>
<organism evidence="1">
    <name type="scientific">Candidatus Methanophaga sp. ANME-1 ERB7</name>
    <dbReference type="NCBI Taxonomy" id="2759913"/>
    <lineage>
        <taxon>Archaea</taxon>
        <taxon>Methanobacteriati</taxon>
        <taxon>Methanobacteriota</taxon>
        <taxon>Stenosarchaea group</taxon>
        <taxon>Methanomicrobia</taxon>
        <taxon>Candidatus Methanophagales</taxon>
        <taxon>Candidatus Methanophagaceae</taxon>
        <taxon>Candidatus Methanophaga</taxon>
    </lineage>
</organism>
<sequence length="199" mass="22512">MNDCGNDVPDNIVLKAREAGCIKCPKYVYKDGEYGEILPAASIGCQAAHHFRNPKSVEKMKVDLGDGWVAFKSPSASKLDLDGSVRRSEGKGRDEPCIICGEDRHTEDAHFPKSQAKGGTEVIPLCPTHHKLLDNGRLSLSEMKVIWQSRYSHFKSFEEFMKWAYNMGYPYSIEDIRNKKLWKDFGKKEVCYMISNSLA</sequence>
<accession>A0A7G9Z8D9</accession>
<name>A0A7G9Z8D9_9EURY</name>
<proteinExistence type="predicted"/>
<evidence type="ECO:0000313" key="1">
    <source>
        <dbReference type="EMBL" id="QNO56523.1"/>
    </source>
</evidence>
<gene>
    <name evidence="1" type="ORF">CNIFIPMI_00015</name>
</gene>